<evidence type="ECO:0000256" key="1">
    <source>
        <dbReference type="SAM" id="MobiDB-lite"/>
    </source>
</evidence>
<keyword evidence="2" id="KW-1133">Transmembrane helix</keyword>
<dbReference type="GO" id="GO:0019534">
    <property type="term" value="F:toxin transmembrane transporter activity"/>
    <property type="evidence" value="ECO:0007669"/>
    <property type="project" value="InterPro"/>
</dbReference>
<organism evidence="3 4">
    <name type="scientific">Draconibacterium sediminis</name>
    <dbReference type="NCBI Taxonomy" id="1544798"/>
    <lineage>
        <taxon>Bacteria</taxon>
        <taxon>Pseudomonadati</taxon>
        <taxon>Bacteroidota</taxon>
        <taxon>Bacteroidia</taxon>
        <taxon>Marinilabiliales</taxon>
        <taxon>Prolixibacteraceae</taxon>
        <taxon>Draconibacterium</taxon>
    </lineage>
</organism>
<dbReference type="Proteomes" id="UP000032544">
    <property type="component" value="Unassembled WGS sequence"/>
</dbReference>
<feature type="region of interest" description="Disordered" evidence="1">
    <location>
        <begin position="50"/>
        <end position="272"/>
    </location>
</feature>
<dbReference type="AlphaFoldDB" id="A0A0D8J5Q9"/>
<accession>A0A0D8J5Q9</accession>
<keyword evidence="4" id="KW-1185">Reference proteome</keyword>
<feature type="transmembrane region" description="Helical" evidence="2">
    <location>
        <begin position="12"/>
        <end position="34"/>
    </location>
</feature>
<keyword evidence="2" id="KW-0812">Transmembrane</keyword>
<sequence>MIEREEYSEKKKGLVGTIVFHTIVLILLLVLGFFTPLPLPGEEGILVNFGNSENGLGDREPSPARRQQQTPPPPPQTAQKQSTPPPAKQTPPPPVKTSEPEPAEEVAMTQDYEKTVAIEAAEKKKKEEERKRQQELDEKRRKEQEEIDRKNAEETERKRLAEIERKKQEEIERQQREEAERIAREEAERKAHEEAERQRKLEEQRKISEINSRTQGAFANSGSGSGGTGNSDGKSQGATWPGGNQGKTTGDPNATNYGDGGSGAGNQGSGAGISFDLGGRSAISLPKPEYPGNDAGIVVVKVIVDKNGRVTSAEPGARGTTIANKAFWDEAKQAALKAKFNVDQNAAAFQQGTISYRFRLD</sequence>
<feature type="compositionally biased region" description="Polar residues" evidence="1">
    <location>
        <begin position="209"/>
        <end position="220"/>
    </location>
</feature>
<evidence type="ECO:0000256" key="2">
    <source>
        <dbReference type="SAM" id="Phobius"/>
    </source>
</evidence>
<reference evidence="3 4" key="1">
    <citation type="submission" date="2014-09" db="EMBL/GenBank/DDBJ databases">
        <title>Draft Genome Sequence of Draconibacterium sp. JN14CK-3.</title>
        <authorList>
            <person name="Dong C."/>
            <person name="Lai Q."/>
            <person name="Shao Z."/>
        </authorList>
    </citation>
    <scope>NUCLEOTIDE SEQUENCE [LARGE SCALE GENOMIC DNA]</scope>
    <source>
        <strain evidence="3 4">JN14CK-3</strain>
    </source>
</reference>
<dbReference type="GO" id="GO:0043213">
    <property type="term" value="P:bacteriocin transport"/>
    <property type="evidence" value="ECO:0007669"/>
    <property type="project" value="InterPro"/>
</dbReference>
<feature type="compositionally biased region" description="Basic and acidic residues" evidence="1">
    <location>
        <begin position="111"/>
        <end position="208"/>
    </location>
</feature>
<dbReference type="RefSeq" id="WP_045033011.1">
    <property type="nucleotide sequence ID" value="NZ_JRHC01000006.1"/>
</dbReference>
<proteinExistence type="predicted"/>
<feature type="compositionally biased region" description="Polar residues" evidence="1">
    <location>
        <begin position="246"/>
        <end position="256"/>
    </location>
</feature>
<dbReference type="STRING" id="1544798.LH29_20725"/>
<gene>
    <name evidence="3" type="ORF">LH29_20725</name>
</gene>
<dbReference type="PATRIC" id="fig|1544798.3.peg.4321"/>
<dbReference type="NCBIfam" id="TIGR02794">
    <property type="entry name" value="tolA_full"/>
    <property type="match status" value="1"/>
</dbReference>
<dbReference type="InterPro" id="IPR014161">
    <property type="entry name" value="Tol-Pal_TolA"/>
</dbReference>
<evidence type="ECO:0008006" key="5">
    <source>
        <dbReference type="Google" id="ProtNLM"/>
    </source>
</evidence>
<dbReference type="OrthoDB" id="9786892at2"/>
<protein>
    <recommendedName>
        <fullName evidence="5">TonB C-terminal domain-containing protein</fullName>
    </recommendedName>
</protein>
<keyword evidence="2" id="KW-0472">Membrane</keyword>
<comment type="caution">
    <text evidence="3">The sequence shown here is derived from an EMBL/GenBank/DDBJ whole genome shotgun (WGS) entry which is preliminary data.</text>
</comment>
<dbReference type="EMBL" id="JRHC01000006">
    <property type="protein sequence ID" value="KJF42222.1"/>
    <property type="molecule type" value="Genomic_DNA"/>
</dbReference>
<feature type="compositionally biased region" description="Gly residues" evidence="1">
    <location>
        <begin position="258"/>
        <end position="271"/>
    </location>
</feature>
<name>A0A0D8J5Q9_9BACT</name>
<evidence type="ECO:0000313" key="4">
    <source>
        <dbReference type="Proteomes" id="UP000032544"/>
    </source>
</evidence>
<feature type="compositionally biased region" description="Pro residues" evidence="1">
    <location>
        <begin position="83"/>
        <end position="95"/>
    </location>
</feature>
<evidence type="ECO:0000313" key="3">
    <source>
        <dbReference type="EMBL" id="KJF42222.1"/>
    </source>
</evidence>
<dbReference type="GO" id="GO:0016020">
    <property type="term" value="C:membrane"/>
    <property type="evidence" value="ECO:0007669"/>
    <property type="project" value="InterPro"/>
</dbReference>